<keyword evidence="2" id="KW-0106">Calcium</keyword>
<comment type="function">
    <text evidence="2">May mediate accelerated ATP-independent bidirectional transbilayer migration of phospholipids upon binding calcium ions that results in a loss of phospholipid asymmetry in the plasma membrane.</text>
</comment>
<gene>
    <name evidence="3" type="ORF">C0Q70_21712</name>
</gene>
<keyword evidence="2" id="KW-0564">Palmitate</keyword>
<evidence type="ECO:0000313" key="4">
    <source>
        <dbReference type="Proteomes" id="UP000245119"/>
    </source>
</evidence>
<dbReference type="OrthoDB" id="191150at2759"/>
<dbReference type="PANTHER" id="PTHR23248:SF9">
    <property type="entry name" value="PHOSPHOLIPID SCRAMBLASE"/>
    <property type="match status" value="1"/>
</dbReference>
<reference evidence="3 4" key="1">
    <citation type="submission" date="2018-04" db="EMBL/GenBank/DDBJ databases">
        <title>The genome of golden apple snail Pomacea canaliculata provides insight into stress tolerance and invasive adaptation.</title>
        <authorList>
            <person name="Liu C."/>
            <person name="Liu B."/>
            <person name="Ren Y."/>
            <person name="Zhang Y."/>
            <person name="Wang H."/>
            <person name="Li S."/>
            <person name="Jiang F."/>
            <person name="Yin L."/>
            <person name="Zhang G."/>
            <person name="Qian W."/>
            <person name="Fan W."/>
        </authorList>
    </citation>
    <scope>NUCLEOTIDE SEQUENCE [LARGE SCALE GENOMIC DNA]</scope>
    <source>
        <strain evidence="3">SZHN2017</strain>
        <tissue evidence="3">Muscle</tissue>
    </source>
</reference>
<name>A0A2T7ND95_POMCA</name>
<proteinExistence type="inferred from homology"/>
<evidence type="ECO:0000256" key="1">
    <source>
        <dbReference type="ARBA" id="ARBA00005350"/>
    </source>
</evidence>
<organism evidence="3 4">
    <name type="scientific">Pomacea canaliculata</name>
    <name type="common">Golden apple snail</name>
    <dbReference type="NCBI Taxonomy" id="400727"/>
    <lineage>
        <taxon>Eukaryota</taxon>
        <taxon>Metazoa</taxon>
        <taxon>Spiralia</taxon>
        <taxon>Lophotrochozoa</taxon>
        <taxon>Mollusca</taxon>
        <taxon>Gastropoda</taxon>
        <taxon>Caenogastropoda</taxon>
        <taxon>Architaenioglossa</taxon>
        <taxon>Ampullarioidea</taxon>
        <taxon>Ampullariidae</taxon>
        <taxon>Pomacea</taxon>
    </lineage>
</organism>
<accession>A0A2T7ND95</accession>
<dbReference type="EMBL" id="PZQS01000014">
    <property type="protein sequence ID" value="PVD19148.1"/>
    <property type="molecule type" value="Genomic_DNA"/>
</dbReference>
<dbReference type="Pfam" id="PF03803">
    <property type="entry name" value="Scramblase"/>
    <property type="match status" value="2"/>
</dbReference>
<dbReference type="GO" id="GO:0005886">
    <property type="term" value="C:plasma membrane"/>
    <property type="evidence" value="ECO:0007669"/>
    <property type="project" value="TreeGrafter"/>
</dbReference>
<keyword evidence="2" id="KW-0449">Lipoprotein</keyword>
<dbReference type="InterPro" id="IPR005552">
    <property type="entry name" value="Scramblase"/>
</dbReference>
<dbReference type="AlphaFoldDB" id="A0A2T7ND95"/>
<keyword evidence="4" id="KW-1185">Reference proteome</keyword>
<dbReference type="Proteomes" id="UP000245119">
    <property type="component" value="Linkage Group LG14"/>
</dbReference>
<comment type="cofactor">
    <cofactor evidence="2">
        <name>Ca(2+)</name>
        <dbReference type="ChEBI" id="CHEBI:29108"/>
    </cofactor>
</comment>
<evidence type="ECO:0000313" key="3">
    <source>
        <dbReference type="EMBL" id="PVD19148.1"/>
    </source>
</evidence>
<protein>
    <recommendedName>
        <fullName evidence="2">Phospholipid scramblase</fullName>
    </recommendedName>
</protein>
<dbReference type="GO" id="GO:0017128">
    <property type="term" value="F:phospholipid scramblase activity"/>
    <property type="evidence" value="ECO:0007669"/>
    <property type="project" value="InterPro"/>
</dbReference>
<dbReference type="PANTHER" id="PTHR23248">
    <property type="entry name" value="PHOSPHOLIPID SCRAMBLASE-RELATED"/>
    <property type="match status" value="1"/>
</dbReference>
<comment type="caution">
    <text evidence="3">The sequence shown here is derived from an EMBL/GenBank/DDBJ whole genome shotgun (WGS) entry which is preliminary data.</text>
</comment>
<evidence type="ECO:0000256" key="2">
    <source>
        <dbReference type="RuleBase" id="RU363116"/>
    </source>
</evidence>
<sequence length="344" mass="38650">MSSTVTSQPVSQTGTMQPVDGGWMEAPVVFGDDPQHLGYLTLIDQVLIKQRIEHLEVVIGWETVNKYDILNSVGQRVYYAEEATLNVKGSCQCLESTFSDGGPVSDVGAALVQFGQQETYPSWMEAPVVFGYYPQHLGYLTLIDQVLIKQRIELLEVVIGWETVNKYDILNSVGQNIYYAEEDTNCLVRICCGPMRPFDIKIFDNLMVEVIHLYRPFRCGGWCFCCLQELEVQSPPGQTIGYVHEVCDPCNRLFVLNNAQNQTVLHIKGGTCCYCPCFPVPFEIRGRDNTTQVGMITKQFGGLLREGFTDSDSFTITFPLDLDVNMKAVAIGAAFLIDFMYFEQ</sequence>
<comment type="similarity">
    <text evidence="1 2">Belongs to the phospholipid scramblase family.</text>
</comment>